<dbReference type="RefSeq" id="XP_004336050.1">
    <property type="nucleotide sequence ID" value="XM_004336002.1"/>
</dbReference>
<reference evidence="4 5" key="1">
    <citation type="journal article" date="2013" name="Genome Biol.">
        <title>Genome of Acanthamoeba castellanii highlights extensive lateral gene transfer and early evolution of tyrosine kinase signaling.</title>
        <authorList>
            <person name="Clarke M."/>
            <person name="Lohan A.J."/>
            <person name="Liu B."/>
            <person name="Lagkouvardos I."/>
            <person name="Roy S."/>
            <person name="Zafar N."/>
            <person name="Bertelli C."/>
            <person name="Schilde C."/>
            <person name="Kianianmomeni A."/>
            <person name="Burglin T.R."/>
            <person name="Frech C."/>
            <person name="Turcotte B."/>
            <person name="Kopec K.O."/>
            <person name="Synnott J.M."/>
            <person name="Choo C."/>
            <person name="Paponov I."/>
            <person name="Finkler A."/>
            <person name="Soon Heng Tan C."/>
            <person name="Hutchins A.P."/>
            <person name="Weinmeier T."/>
            <person name="Rattei T."/>
            <person name="Chu J.S."/>
            <person name="Gimenez G."/>
            <person name="Irimia M."/>
            <person name="Rigden D.J."/>
            <person name="Fitzpatrick D.A."/>
            <person name="Lorenzo-Morales J."/>
            <person name="Bateman A."/>
            <person name="Chiu C.H."/>
            <person name="Tang P."/>
            <person name="Hegemann P."/>
            <person name="Fromm H."/>
            <person name="Raoult D."/>
            <person name="Greub G."/>
            <person name="Miranda-Saavedra D."/>
            <person name="Chen N."/>
            <person name="Nash P."/>
            <person name="Ginger M.L."/>
            <person name="Horn M."/>
            <person name="Schaap P."/>
            <person name="Caler L."/>
            <person name="Loftus B."/>
        </authorList>
    </citation>
    <scope>NUCLEOTIDE SEQUENCE [LARGE SCALE GENOMIC DNA]</scope>
    <source>
        <strain evidence="4 5">Neff</strain>
    </source>
</reference>
<dbReference type="Gene3D" id="1.25.40.10">
    <property type="entry name" value="Tetratricopeptide repeat domain"/>
    <property type="match status" value="2"/>
</dbReference>
<dbReference type="NCBIfam" id="TIGR00756">
    <property type="entry name" value="PPR"/>
    <property type="match status" value="1"/>
</dbReference>
<keyword evidence="1" id="KW-0677">Repeat</keyword>
<protein>
    <submittedName>
        <fullName evidence="4">Pentatricopeptide repeat domain containing protein</fullName>
    </submittedName>
</protein>
<sequence length="609" mass="68984">MENGADPFARRLDWEQIRDFLHLHCSRLGHATRSYGRIAESGQSRAQSVVEETDNDEDEDDSEWDSEDEDVEDDDAHQAAQQKSGKPNVAAANSRPRKQDTEWLPPQEFKQQRLESELEALHERLLDAQRIDADHLSRLAHQRCLLVKDPDDGVLQYIWDLAKVGHTLGMVGPDAFGMLMGRFAAHNRMALAEEVYAHILNDRQASTDNDAKTPSVKQKDFEHLITGLAHAGEADRAVAYLHQLAANAQSSPEAADVTASRPDDVLKNRKPIDPDTFTAVIRALTRNNDVDRARGVLRVMEQTISNSVDSRNSLMAARNAVNDPEGALRVLGEMGGSEPGNGNVWTYVEAAESYLRLGDRDRALALIDTIADQVRQEGSKPGGRPRRPSARESENESESEDEDDEVEEERRATTVERQGELDLWNQVLARFVQNGRTAECFEVWRRMREGEGLAPDNRTARQLIRACVQAKNMARAHQVATNMLKFHKLKLDSAGWNEIIEGYAAEGQLETMWKYVEKMYREEGTYPGATTWDVVERTCKSHGVWDQWRAKVARLKQAIDSDKQKKAQERTMKRNQTKFTTRRQTTNKKTAVKNKAKENQKVVQDKQQK</sequence>
<feature type="compositionally biased region" description="Basic and acidic residues" evidence="3">
    <location>
        <begin position="559"/>
        <end position="572"/>
    </location>
</feature>
<dbReference type="VEuPathDB" id="AmoebaDB:ACA1_366490"/>
<evidence type="ECO:0000256" key="1">
    <source>
        <dbReference type="ARBA" id="ARBA00022737"/>
    </source>
</evidence>
<proteinExistence type="predicted"/>
<dbReference type="InterPro" id="IPR011990">
    <property type="entry name" value="TPR-like_helical_dom_sf"/>
</dbReference>
<dbReference type="SUPFAM" id="SSF48452">
    <property type="entry name" value="TPR-like"/>
    <property type="match status" value="1"/>
</dbReference>
<dbReference type="PROSITE" id="PS51375">
    <property type="entry name" value="PPR"/>
    <property type="match status" value="1"/>
</dbReference>
<feature type="region of interest" description="Disordered" evidence="3">
    <location>
        <begin position="34"/>
        <end position="107"/>
    </location>
</feature>
<feature type="compositionally biased region" description="Acidic residues" evidence="3">
    <location>
        <begin position="395"/>
        <end position="407"/>
    </location>
</feature>
<dbReference type="EMBL" id="KB008073">
    <property type="protein sequence ID" value="ELR14037.1"/>
    <property type="molecule type" value="Genomic_DNA"/>
</dbReference>
<gene>
    <name evidence="4" type="ORF">ACA1_366490</name>
</gene>
<keyword evidence="5" id="KW-1185">Reference proteome</keyword>
<dbReference type="STRING" id="1257118.L8GM09"/>
<feature type="compositionally biased region" description="Basic and acidic residues" evidence="3">
    <location>
        <begin position="595"/>
        <end position="609"/>
    </location>
</feature>
<dbReference type="PANTHER" id="PTHR47447">
    <property type="entry name" value="OS03G0856100 PROTEIN"/>
    <property type="match status" value="1"/>
</dbReference>
<dbReference type="PANTHER" id="PTHR47447:SF17">
    <property type="entry name" value="OS12G0638900 PROTEIN"/>
    <property type="match status" value="1"/>
</dbReference>
<feature type="region of interest" description="Disordered" evidence="3">
    <location>
        <begin position="559"/>
        <end position="609"/>
    </location>
</feature>
<dbReference type="Proteomes" id="UP000011083">
    <property type="component" value="Unassembled WGS sequence"/>
</dbReference>
<dbReference type="AlphaFoldDB" id="L8GM09"/>
<evidence type="ECO:0000256" key="3">
    <source>
        <dbReference type="SAM" id="MobiDB-lite"/>
    </source>
</evidence>
<feature type="compositionally biased region" description="Acidic residues" evidence="3">
    <location>
        <begin position="51"/>
        <end position="75"/>
    </location>
</feature>
<evidence type="ECO:0000256" key="2">
    <source>
        <dbReference type="PROSITE-ProRule" id="PRU00708"/>
    </source>
</evidence>
<dbReference type="InterPro" id="IPR002885">
    <property type="entry name" value="PPR_rpt"/>
</dbReference>
<dbReference type="GeneID" id="14914516"/>
<feature type="region of interest" description="Disordered" evidence="3">
    <location>
        <begin position="374"/>
        <end position="415"/>
    </location>
</feature>
<accession>L8GM09</accession>
<dbReference type="KEGG" id="acan:ACA1_366490"/>
<feature type="repeat" description="PPR" evidence="2">
    <location>
        <begin position="273"/>
        <end position="303"/>
    </location>
</feature>
<name>L8GM09_ACACF</name>
<evidence type="ECO:0000313" key="4">
    <source>
        <dbReference type="EMBL" id="ELR14037.1"/>
    </source>
</evidence>
<dbReference type="Pfam" id="PF01535">
    <property type="entry name" value="PPR"/>
    <property type="match status" value="2"/>
</dbReference>
<evidence type="ECO:0000313" key="5">
    <source>
        <dbReference type="Proteomes" id="UP000011083"/>
    </source>
</evidence>
<organism evidence="4 5">
    <name type="scientific">Acanthamoeba castellanii (strain ATCC 30010 / Neff)</name>
    <dbReference type="NCBI Taxonomy" id="1257118"/>
    <lineage>
        <taxon>Eukaryota</taxon>
        <taxon>Amoebozoa</taxon>
        <taxon>Discosea</taxon>
        <taxon>Longamoebia</taxon>
        <taxon>Centramoebida</taxon>
        <taxon>Acanthamoebidae</taxon>
        <taxon>Acanthamoeba</taxon>
    </lineage>
</organism>